<dbReference type="GO" id="GO:0020037">
    <property type="term" value="F:heme binding"/>
    <property type="evidence" value="ECO:0007669"/>
    <property type="project" value="InterPro"/>
</dbReference>
<evidence type="ECO:0000256" key="4">
    <source>
        <dbReference type="PROSITE-ProRule" id="PRU00433"/>
    </source>
</evidence>
<dbReference type="PROSITE" id="PS51007">
    <property type="entry name" value="CYTC"/>
    <property type="match status" value="1"/>
</dbReference>
<name>A0A4Y6V6B3_9PROT</name>
<evidence type="ECO:0000256" key="5">
    <source>
        <dbReference type="SAM" id="SignalP"/>
    </source>
</evidence>
<dbReference type="Gene3D" id="1.10.760.10">
    <property type="entry name" value="Cytochrome c-like domain"/>
    <property type="match status" value="1"/>
</dbReference>
<evidence type="ECO:0000256" key="3">
    <source>
        <dbReference type="ARBA" id="ARBA00023004"/>
    </source>
</evidence>
<feature type="chain" id="PRO_5021209517" evidence="5">
    <location>
        <begin position="20"/>
        <end position="151"/>
    </location>
</feature>
<evidence type="ECO:0000259" key="6">
    <source>
        <dbReference type="PROSITE" id="PS51007"/>
    </source>
</evidence>
<sequence length="151" mass="15642">MLKHAFLIALTVMPAFAVAATPGQDVYDQNCSVCHQAAGAGSTGQFPPLKGRVDKIASSPDGKKYLADVVLNGLHGPITAAGSPYAGFMPSLKSLSDDQIASALTYLISLGDTKPAPTIDAAVIAGERSTPKKSKEILAERKALDDAHLVP</sequence>
<dbReference type="Pfam" id="PF00034">
    <property type="entry name" value="Cytochrom_C"/>
    <property type="match status" value="1"/>
</dbReference>
<dbReference type="RefSeq" id="WP_141493490.1">
    <property type="nucleotide sequence ID" value="NZ_CP032485.1"/>
</dbReference>
<dbReference type="GO" id="GO:0046872">
    <property type="term" value="F:metal ion binding"/>
    <property type="evidence" value="ECO:0007669"/>
    <property type="project" value="UniProtKB-KW"/>
</dbReference>
<dbReference type="InterPro" id="IPR036909">
    <property type="entry name" value="Cyt_c-like_dom_sf"/>
</dbReference>
<keyword evidence="2 4" id="KW-0479">Metal-binding</keyword>
<reference evidence="7 8" key="1">
    <citation type="submission" date="2018-09" db="EMBL/GenBank/DDBJ databases">
        <title>The complete genome sequence of Neokomagataea tanensis NBRC 106556(T).</title>
        <authorList>
            <person name="Chua K.-O."/>
            <person name="See-Too W.-S."/>
            <person name="Hong K.-W."/>
            <person name="Yin W.-F."/>
            <person name="Chan K.-G."/>
        </authorList>
    </citation>
    <scope>NUCLEOTIDE SEQUENCE [LARGE SCALE GENOMIC DNA]</scope>
    <source>
        <strain evidence="8">AH13 \ NBRC 106556</strain>
    </source>
</reference>
<gene>
    <name evidence="7" type="ORF">D5366_10150</name>
</gene>
<keyword evidence="5" id="KW-0732">Signal</keyword>
<dbReference type="KEGG" id="ntn:D5366_10150"/>
<dbReference type="Proteomes" id="UP000317214">
    <property type="component" value="Chromosome"/>
</dbReference>
<keyword evidence="3 4" id="KW-0408">Iron</keyword>
<dbReference type="PANTHER" id="PTHR35008">
    <property type="entry name" value="BLL4482 PROTEIN-RELATED"/>
    <property type="match status" value="1"/>
</dbReference>
<dbReference type="EMBL" id="CP032485">
    <property type="protein sequence ID" value="QDH25513.1"/>
    <property type="molecule type" value="Genomic_DNA"/>
</dbReference>
<evidence type="ECO:0000256" key="1">
    <source>
        <dbReference type="ARBA" id="ARBA00022617"/>
    </source>
</evidence>
<dbReference type="SUPFAM" id="SSF46626">
    <property type="entry name" value="Cytochrome c"/>
    <property type="match status" value="1"/>
</dbReference>
<keyword evidence="8" id="KW-1185">Reference proteome</keyword>
<evidence type="ECO:0000313" key="8">
    <source>
        <dbReference type="Proteomes" id="UP000317214"/>
    </source>
</evidence>
<dbReference type="AlphaFoldDB" id="A0A4Y6V6B3"/>
<evidence type="ECO:0000256" key="2">
    <source>
        <dbReference type="ARBA" id="ARBA00022723"/>
    </source>
</evidence>
<evidence type="ECO:0000313" key="7">
    <source>
        <dbReference type="EMBL" id="QDH25513.1"/>
    </source>
</evidence>
<protein>
    <submittedName>
        <fullName evidence="7">Cytochrome c</fullName>
    </submittedName>
</protein>
<accession>A0A4Y6V6B3</accession>
<proteinExistence type="predicted"/>
<keyword evidence="1 4" id="KW-0349">Heme</keyword>
<dbReference type="OrthoDB" id="70223at2"/>
<organism evidence="7 8">
    <name type="scientific">Neokomagataea tanensis</name>
    <dbReference type="NCBI Taxonomy" id="661191"/>
    <lineage>
        <taxon>Bacteria</taxon>
        <taxon>Pseudomonadati</taxon>
        <taxon>Pseudomonadota</taxon>
        <taxon>Alphaproteobacteria</taxon>
        <taxon>Acetobacterales</taxon>
        <taxon>Acetobacteraceae</taxon>
        <taxon>Neokomagataea</taxon>
    </lineage>
</organism>
<dbReference type="GO" id="GO:0009055">
    <property type="term" value="F:electron transfer activity"/>
    <property type="evidence" value="ECO:0007669"/>
    <property type="project" value="InterPro"/>
</dbReference>
<dbReference type="InterPro" id="IPR051459">
    <property type="entry name" value="Cytochrome_c-type_DH"/>
</dbReference>
<dbReference type="InterPro" id="IPR009056">
    <property type="entry name" value="Cyt_c-like_dom"/>
</dbReference>
<feature type="domain" description="Cytochrome c" evidence="6">
    <location>
        <begin position="18"/>
        <end position="111"/>
    </location>
</feature>
<dbReference type="PANTHER" id="PTHR35008:SF8">
    <property type="entry name" value="ALCOHOL DEHYDROGENASE CYTOCHROME C SUBUNIT"/>
    <property type="match status" value="1"/>
</dbReference>
<feature type="signal peptide" evidence="5">
    <location>
        <begin position="1"/>
        <end position="19"/>
    </location>
</feature>